<evidence type="ECO:0000313" key="4">
    <source>
        <dbReference type="Proteomes" id="UP000887563"/>
    </source>
</evidence>
<dbReference type="WBParaSite" id="Minc3s00988g19607">
    <property type="protein sequence ID" value="Minc3s00988g19607"/>
    <property type="gene ID" value="Minc3s00988g19607"/>
</dbReference>
<organism evidence="4 5">
    <name type="scientific">Meloidogyne incognita</name>
    <name type="common">Southern root-knot nematode worm</name>
    <name type="synonym">Oxyuris incognita</name>
    <dbReference type="NCBI Taxonomy" id="6306"/>
    <lineage>
        <taxon>Eukaryota</taxon>
        <taxon>Metazoa</taxon>
        <taxon>Ecdysozoa</taxon>
        <taxon>Nematoda</taxon>
        <taxon>Chromadorea</taxon>
        <taxon>Rhabditida</taxon>
        <taxon>Tylenchina</taxon>
        <taxon>Tylenchomorpha</taxon>
        <taxon>Tylenchoidea</taxon>
        <taxon>Meloidogynidae</taxon>
        <taxon>Meloidogyninae</taxon>
        <taxon>Meloidogyne</taxon>
        <taxon>Meloidogyne incognita group</taxon>
    </lineage>
</organism>
<dbReference type="GO" id="GO:0005634">
    <property type="term" value="C:nucleus"/>
    <property type="evidence" value="ECO:0007669"/>
    <property type="project" value="TreeGrafter"/>
</dbReference>
<dbReference type="PROSITE" id="PS50102">
    <property type="entry name" value="RRM"/>
    <property type="match status" value="1"/>
</dbReference>
<feature type="domain" description="RRM" evidence="3">
    <location>
        <begin position="39"/>
        <end position="109"/>
    </location>
</feature>
<dbReference type="SMART" id="SM00355">
    <property type="entry name" value="ZnF_C2H2"/>
    <property type="match status" value="2"/>
</dbReference>
<dbReference type="InterPro" id="IPR051186">
    <property type="entry name" value="RRM_HNRPC/RALY_subfam"/>
</dbReference>
<evidence type="ECO:0000256" key="2">
    <source>
        <dbReference type="PROSITE-ProRule" id="PRU00176"/>
    </source>
</evidence>
<keyword evidence="1 2" id="KW-0694">RNA-binding</keyword>
<dbReference type="Pfam" id="PF00076">
    <property type="entry name" value="RRM_1"/>
    <property type="match status" value="1"/>
</dbReference>
<dbReference type="CDD" id="cd00590">
    <property type="entry name" value="RRM_SF"/>
    <property type="match status" value="1"/>
</dbReference>
<accession>A0A914M4G8</accession>
<dbReference type="PROSITE" id="PS00028">
    <property type="entry name" value="ZINC_FINGER_C2H2_1"/>
    <property type="match status" value="1"/>
</dbReference>
<name>A0A914M4G8_MELIC</name>
<protein>
    <submittedName>
        <fullName evidence="5">RRM domain-containing protein</fullName>
    </submittedName>
</protein>
<dbReference type="PANTHER" id="PTHR13968">
    <property type="entry name" value="HETEROGENEOUS NUCLEAR RIBONUCLEOPROTEIN"/>
    <property type="match status" value="1"/>
</dbReference>
<dbReference type="AlphaFoldDB" id="A0A914M4G8"/>
<dbReference type="PANTHER" id="PTHR13968:SF26">
    <property type="entry name" value="RRM DOMAIN-CONTAINING PROTEIN"/>
    <property type="match status" value="1"/>
</dbReference>
<dbReference type="SMART" id="SM00360">
    <property type="entry name" value="RRM"/>
    <property type="match status" value="1"/>
</dbReference>
<evidence type="ECO:0000256" key="1">
    <source>
        <dbReference type="ARBA" id="ARBA00022884"/>
    </source>
</evidence>
<dbReference type="InterPro" id="IPR013087">
    <property type="entry name" value="Znf_C2H2_type"/>
</dbReference>
<dbReference type="InterPro" id="IPR035979">
    <property type="entry name" value="RBD_domain_sf"/>
</dbReference>
<dbReference type="InterPro" id="IPR000504">
    <property type="entry name" value="RRM_dom"/>
</dbReference>
<dbReference type="Proteomes" id="UP000887563">
    <property type="component" value="Unplaced"/>
</dbReference>
<evidence type="ECO:0000313" key="5">
    <source>
        <dbReference type="WBParaSite" id="Minc3s00988g19607"/>
    </source>
</evidence>
<dbReference type="SUPFAM" id="SSF54928">
    <property type="entry name" value="RNA-binding domain, RBD"/>
    <property type="match status" value="1"/>
</dbReference>
<keyword evidence="4" id="KW-1185">Reference proteome</keyword>
<evidence type="ECO:0000259" key="3">
    <source>
        <dbReference type="PROSITE" id="PS50102"/>
    </source>
</evidence>
<dbReference type="GO" id="GO:0003723">
    <property type="term" value="F:RNA binding"/>
    <property type="evidence" value="ECO:0007669"/>
    <property type="project" value="UniProtKB-UniRule"/>
</dbReference>
<dbReference type="InterPro" id="IPR012677">
    <property type="entry name" value="Nucleotide-bd_a/b_plait_sf"/>
</dbReference>
<sequence length="311" mass="33424">MYTTNAYSSFGTGYSGYGSLSTATISYETNSKDPVLLRSRVFVGNMNPKVGREEIIQLFRSYGTLIGVTVFKGYAFVQFSHGSEADLAVTALNGYNWHGSPLDCKLAITGFAGKPMTVSTTPGIGVAKGMGKRNQNQPQPLPPSGGAQTKRIKVDYNTSNRNIAENLEYTDLASVQPHVGCDDILICGVCRMVTKDLAEFVEHRKHPCKIPKPDGEPDALLCSTCNQECPNSWSLLQHISSTHNNSFYKEVFFPKSMGGFNNSCGGGGLGGGNCGGDNGENGSSNSIEDIKIISCINNSTKEVDVSMVEQK</sequence>
<proteinExistence type="predicted"/>
<dbReference type="Gene3D" id="3.30.70.330">
    <property type="match status" value="1"/>
</dbReference>
<reference evidence="5" key="1">
    <citation type="submission" date="2022-11" db="UniProtKB">
        <authorList>
            <consortium name="WormBaseParasite"/>
        </authorList>
    </citation>
    <scope>IDENTIFICATION</scope>
</reference>